<gene>
    <name evidence="1" type="ORF">E4L95_12235</name>
</gene>
<dbReference type="OrthoDB" id="9924913at2"/>
<proteinExistence type="predicted"/>
<protein>
    <submittedName>
        <fullName evidence="1">Uncharacterized protein</fullName>
    </submittedName>
</protein>
<dbReference type="RefSeq" id="WP_135817854.1">
    <property type="nucleotide sequence ID" value="NZ_SRPG01000113.1"/>
</dbReference>
<sequence>MNINIRFTADIGLTHWFIGTRNWEFTMCSRAYADDVLGSWDAGAVAYERDGAQRCLRLPFMAAFLVRGGNW</sequence>
<comment type="caution">
    <text evidence="1">The sequence shown here is derived from an EMBL/GenBank/DDBJ whole genome shotgun (WGS) entry which is preliminary data.</text>
</comment>
<name>A0A4Z1CA34_9RHOB</name>
<evidence type="ECO:0000313" key="1">
    <source>
        <dbReference type="EMBL" id="TGN58610.1"/>
    </source>
</evidence>
<keyword evidence="2" id="KW-1185">Reference proteome</keyword>
<dbReference type="AlphaFoldDB" id="A0A4Z1CA34"/>
<dbReference type="Proteomes" id="UP000297972">
    <property type="component" value="Unassembled WGS sequence"/>
</dbReference>
<reference evidence="1 2" key="1">
    <citation type="submission" date="2019-03" db="EMBL/GenBank/DDBJ databases">
        <authorList>
            <person name="Li J."/>
        </authorList>
    </citation>
    <scope>NUCLEOTIDE SEQUENCE [LARGE SCALE GENOMIC DNA]</scope>
    <source>
        <strain evidence="1 2">3058</strain>
    </source>
</reference>
<organism evidence="1 2">
    <name type="scientific">Paracoccus liaowanqingii</name>
    <dbReference type="NCBI Taxonomy" id="2560053"/>
    <lineage>
        <taxon>Bacteria</taxon>
        <taxon>Pseudomonadati</taxon>
        <taxon>Pseudomonadota</taxon>
        <taxon>Alphaproteobacteria</taxon>
        <taxon>Rhodobacterales</taxon>
        <taxon>Paracoccaceae</taxon>
        <taxon>Paracoccus</taxon>
    </lineage>
</organism>
<dbReference type="EMBL" id="SRPG01000113">
    <property type="protein sequence ID" value="TGN58610.1"/>
    <property type="molecule type" value="Genomic_DNA"/>
</dbReference>
<evidence type="ECO:0000313" key="2">
    <source>
        <dbReference type="Proteomes" id="UP000297972"/>
    </source>
</evidence>
<accession>A0A4Z1CA34</accession>